<keyword evidence="4" id="KW-0418">Kinase</keyword>
<keyword evidence="11" id="KW-0547">Nucleotide-binding</keyword>
<dbReference type="InterPro" id="IPR035965">
    <property type="entry name" value="PAS-like_dom_sf"/>
</dbReference>
<keyword evidence="11" id="KW-0067">ATP-binding</keyword>
<name>A0AAP3E3N9_9EURY</name>
<dbReference type="SUPFAM" id="SSF55874">
    <property type="entry name" value="ATPase domain of HSP90 chaperone/DNA topoisomerase II/histidine kinase"/>
    <property type="match status" value="1"/>
</dbReference>
<dbReference type="Pfam" id="PF00512">
    <property type="entry name" value="HisKA"/>
    <property type="match status" value="1"/>
</dbReference>
<dbReference type="EC" id="2.7.13.3" evidence="2"/>
<dbReference type="PROSITE" id="PS50113">
    <property type="entry name" value="PAC"/>
    <property type="match status" value="1"/>
</dbReference>
<evidence type="ECO:0000256" key="5">
    <source>
        <dbReference type="ARBA" id="ARBA00023012"/>
    </source>
</evidence>
<dbReference type="Proteomes" id="UP001320972">
    <property type="component" value="Unassembled WGS sequence"/>
</dbReference>
<sequence length="681" mass="75323">MTVLLEEPTVVVGVGDSVRPPAVRQTLLEGVATELVVVDSSADALATIDERDDVGCIVTDRSLPAPERSGIDLCREVRDRDDSLPIVFYVDDKDEDEHDETPRQALNAGGSGYYTRSDPPEDLRRAVDDAIETYARRREAAEESEILTTLLEDIGVNVYVKDEHARYLRIADVPDNIDPADAIGRTDIEIHGDDDPEMARKAYEDDLHVVETGETVRNHDERYGDGRTAYAYRSTKIPWVDDEGTTKGLIGITVDISEFKRTETELEVLRDQFEKFSSNLRHDLQNPLQVAIGHLELGRETGDERSFDHAMDALERIEEIMTDLESIAKDESNELYHGTTSLSDTAESVWNVLHTSEATFANEIPASARTTVSAQTIRPTLENLFKNAVTHGGTDVTVRVGTLDDGFYVEDTGPGIPDSEREAVLEAGYTTSVGGSGMGLSIVSDVSYQQGWGLHIGESVDGGARFEITNFPIVLEPTADDRLDVVREDTSLELTEETAVGTLETGGGAEYDPSRDRWTVAADGDNIWRDRNDFYFVSTTVDNPVRIQGRVVDLEAVGPFSKAGFMIRDGLDEDATYGYVGATPEFGTEVLWRTRHGEEGISQHFREETPAAWFRVDLLDDHVTCFVSRSGLQWTPIDQRPIDRTNPVHVGLTVCSTVSGRQCEATFEDVSVFELETSAED</sequence>
<dbReference type="SUPFAM" id="SSF52172">
    <property type="entry name" value="CheY-like"/>
    <property type="match status" value="1"/>
</dbReference>
<dbReference type="Gene3D" id="2.60.120.200">
    <property type="match status" value="1"/>
</dbReference>
<dbReference type="PANTHER" id="PTHR43711">
    <property type="entry name" value="TWO-COMPONENT HISTIDINE KINASE"/>
    <property type="match status" value="1"/>
</dbReference>
<dbReference type="InterPro" id="IPR036890">
    <property type="entry name" value="HATPase_C_sf"/>
</dbReference>
<dbReference type="InterPro" id="IPR036097">
    <property type="entry name" value="HisK_dim/P_sf"/>
</dbReference>
<evidence type="ECO:0000313" key="11">
    <source>
        <dbReference type="EMBL" id="MCU4743841.1"/>
    </source>
</evidence>
<dbReference type="SMART" id="SM00388">
    <property type="entry name" value="HisKA"/>
    <property type="match status" value="1"/>
</dbReference>
<dbReference type="SUPFAM" id="SSF55785">
    <property type="entry name" value="PYP-like sensor domain (PAS domain)"/>
    <property type="match status" value="1"/>
</dbReference>
<dbReference type="InterPro" id="IPR003661">
    <property type="entry name" value="HisK_dim/P_dom"/>
</dbReference>
<comment type="caution">
    <text evidence="11">The sequence shown here is derived from an EMBL/GenBank/DDBJ whole genome shotgun (WGS) entry which is preliminary data.</text>
</comment>
<dbReference type="InterPro" id="IPR011006">
    <property type="entry name" value="CheY-like_superfamily"/>
</dbReference>
<evidence type="ECO:0000259" key="8">
    <source>
        <dbReference type="PROSITE" id="PS50109"/>
    </source>
</evidence>
<dbReference type="Gene3D" id="3.30.565.10">
    <property type="entry name" value="Histidine kinase-like ATPase, C-terminal domain"/>
    <property type="match status" value="1"/>
</dbReference>
<keyword evidence="13" id="KW-1185">Reference proteome</keyword>
<evidence type="ECO:0000256" key="3">
    <source>
        <dbReference type="ARBA" id="ARBA00022679"/>
    </source>
</evidence>
<reference evidence="11 13" key="1">
    <citation type="submission" date="2022-09" db="EMBL/GenBank/DDBJ databases">
        <title>Enrichment on poylsaccharides allowed isolation of novel metabolic and taxonomic groups of Haloarchaea.</title>
        <authorList>
            <person name="Sorokin D.Y."/>
            <person name="Elcheninov A.G."/>
            <person name="Khizhniak T.V."/>
            <person name="Kolganova T.V."/>
            <person name="Kublanov I.V."/>
        </authorList>
    </citation>
    <scope>NUCLEOTIDE SEQUENCE</scope>
    <source>
        <strain evidence="12 13">AArc-m2/3/4</strain>
        <strain evidence="11">AArc-xg1-1</strain>
    </source>
</reference>
<proteinExistence type="predicted"/>
<dbReference type="SMART" id="SM00387">
    <property type="entry name" value="HATPase_c"/>
    <property type="match status" value="1"/>
</dbReference>
<dbReference type="EMBL" id="JAOPKA010000019">
    <property type="protein sequence ID" value="MCU4743841.1"/>
    <property type="molecule type" value="Genomic_DNA"/>
</dbReference>
<dbReference type="InterPro" id="IPR001789">
    <property type="entry name" value="Sig_transdc_resp-reg_receiver"/>
</dbReference>
<dbReference type="InterPro" id="IPR005467">
    <property type="entry name" value="His_kinase_dom"/>
</dbReference>
<dbReference type="InterPro" id="IPR000700">
    <property type="entry name" value="PAS-assoc_C"/>
</dbReference>
<dbReference type="EMBL" id="JAOPKB010000011">
    <property type="protein sequence ID" value="MCU4974342.1"/>
    <property type="molecule type" value="Genomic_DNA"/>
</dbReference>
<dbReference type="CDD" id="cd00082">
    <property type="entry name" value="HisKA"/>
    <property type="match status" value="1"/>
</dbReference>
<dbReference type="Pfam" id="PF02518">
    <property type="entry name" value="HATPase_c"/>
    <property type="match status" value="1"/>
</dbReference>
<evidence type="ECO:0000256" key="6">
    <source>
        <dbReference type="PROSITE-ProRule" id="PRU00169"/>
    </source>
</evidence>
<feature type="domain" description="Response regulatory" evidence="9">
    <location>
        <begin position="10"/>
        <end position="131"/>
    </location>
</feature>
<dbReference type="Gene3D" id="1.10.287.130">
    <property type="match status" value="1"/>
</dbReference>
<dbReference type="PROSITE" id="PS50109">
    <property type="entry name" value="HIS_KIN"/>
    <property type="match status" value="1"/>
</dbReference>
<accession>A0AAP3E3N9</accession>
<evidence type="ECO:0000256" key="7">
    <source>
        <dbReference type="SAM" id="MobiDB-lite"/>
    </source>
</evidence>
<feature type="domain" description="PAC" evidence="10">
    <location>
        <begin position="214"/>
        <end position="268"/>
    </location>
</feature>
<gene>
    <name evidence="12" type="ORF">OB955_16585</name>
    <name evidence="11" type="ORF">OB960_20875</name>
</gene>
<evidence type="ECO:0000313" key="12">
    <source>
        <dbReference type="EMBL" id="MCU4974342.1"/>
    </source>
</evidence>
<evidence type="ECO:0000313" key="13">
    <source>
        <dbReference type="Proteomes" id="UP001320972"/>
    </source>
</evidence>
<protein>
    <recommendedName>
        <fullName evidence="2">histidine kinase</fullName>
        <ecNumber evidence="2">2.7.13.3</ecNumber>
    </recommendedName>
</protein>
<evidence type="ECO:0000313" key="14">
    <source>
        <dbReference type="Proteomes" id="UP001321018"/>
    </source>
</evidence>
<dbReference type="RefSeq" id="WP_338005654.1">
    <property type="nucleotide sequence ID" value="NZ_JAOPKA010000019.1"/>
</dbReference>
<keyword evidence="5" id="KW-0902">Two-component regulatory system</keyword>
<dbReference type="AlphaFoldDB" id="A0AAP3E3N9"/>
<evidence type="ECO:0000256" key="2">
    <source>
        <dbReference type="ARBA" id="ARBA00012438"/>
    </source>
</evidence>
<dbReference type="SUPFAM" id="SSF47384">
    <property type="entry name" value="Homodimeric domain of signal transducing histidine kinase"/>
    <property type="match status" value="1"/>
</dbReference>
<organism evidence="11 14">
    <name type="scientific">Natronoglomus mannanivorans</name>
    <dbReference type="NCBI Taxonomy" id="2979990"/>
    <lineage>
        <taxon>Archaea</taxon>
        <taxon>Methanobacteriati</taxon>
        <taxon>Methanobacteriota</taxon>
        <taxon>Stenosarchaea group</taxon>
        <taxon>Halobacteria</taxon>
        <taxon>Halobacteriales</taxon>
        <taxon>Natrialbaceae</taxon>
        <taxon>Natronoglomus</taxon>
    </lineage>
</organism>
<dbReference type="GO" id="GO:0005524">
    <property type="term" value="F:ATP binding"/>
    <property type="evidence" value="ECO:0007669"/>
    <property type="project" value="UniProtKB-KW"/>
</dbReference>
<feature type="modified residue" description="4-aspartylphosphate" evidence="6">
    <location>
        <position position="60"/>
    </location>
</feature>
<dbReference type="InterPro" id="IPR050736">
    <property type="entry name" value="Sensor_HK_Regulatory"/>
</dbReference>
<dbReference type="Proteomes" id="UP001321018">
    <property type="component" value="Unassembled WGS sequence"/>
</dbReference>
<evidence type="ECO:0000256" key="4">
    <source>
        <dbReference type="ARBA" id="ARBA00022777"/>
    </source>
</evidence>
<dbReference type="InterPro" id="IPR003594">
    <property type="entry name" value="HATPase_dom"/>
</dbReference>
<dbReference type="PROSITE" id="PS50110">
    <property type="entry name" value="RESPONSE_REGULATORY"/>
    <property type="match status" value="1"/>
</dbReference>
<dbReference type="PANTHER" id="PTHR43711:SF1">
    <property type="entry name" value="HISTIDINE KINASE 1"/>
    <property type="match status" value="1"/>
</dbReference>
<keyword evidence="3" id="KW-0808">Transferase</keyword>
<feature type="region of interest" description="Disordered" evidence="7">
    <location>
        <begin position="92"/>
        <end position="121"/>
    </location>
</feature>
<dbReference type="GO" id="GO:0000155">
    <property type="term" value="F:phosphorelay sensor kinase activity"/>
    <property type="evidence" value="ECO:0007669"/>
    <property type="project" value="InterPro"/>
</dbReference>
<dbReference type="Pfam" id="PF00072">
    <property type="entry name" value="Response_reg"/>
    <property type="match status" value="1"/>
</dbReference>
<keyword evidence="6" id="KW-0597">Phosphoprotein</keyword>
<evidence type="ECO:0000259" key="10">
    <source>
        <dbReference type="PROSITE" id="PS50113"/>
    </source>
</evidence>
<evidence type="ECO:0000259" key="9">
    <source>
        <dbReference type="PROSITE" id="PS50110"/>
    </source>
</evidence>
<dbReference type="Gene3D" id="3.30.450.20">
    <property type="entry name" value="PAS domain"/>
    <property type="match status" value="1"/>
</dbReference>
<dbReference type="Gene3D" id="3.40.50.2300">
    <property type="match status" value="1"/>
</dbReference>
<feature type="domain" description="Histidine kinase" evidence="8">
    <location>
        <begin position="279"/>
        <end position="469"/>
    </location>
</feature>
<dbReference type="InterPro" id="IPR013656">
    <property type="entry name" value="PAS_4"/>
</dbReference>
<comment type="catalytic activity">
    <reaction evidence="1">
        <text>ATP + protein L-histidine = ADP + protein N-phospho-L-histidine.</text>
        <dbReference type="EC" id="2.7.13.3"/>
    </reaction>
</comment>
<dbReference type="Pfam" id="PF08448">
    <property type="entry name" value="PAS_4"/>
    <property type="match status" value="1"/>
</dbReference>
<evidence type="ECO:0000256" key="1">
    <source>
        <dbReference type="ARBA" id="ARBA00000085"/>
    </source>
</evidence>